<keyword evidence="2" id="KW-1185">Reference proteome</keyword>
<dbReference type="KEGG" id="ffu:CLAFUR5_02739"/>
<reference evidence="1" key="1">
    <citation type="submission" date="2021-12" db="EMBL/GenBank/DDBJ databases">
        <authorList>
            <person name="Zaccaron A."/>
            <person name="Stergiopoulos I."/>
        </authorList>
    </citation>
    <scope>NUCLEOTIDE SEQUENCE</scope>
    <source>
        <strain evidence="1">Race5_Kim</strain>
    </source>
</reference>
<dbReference type="GeneID" id="71982617"/>
<protein>
    <submittedName>
        <fullName evidence="1">Uncharacterized protein</fullName>
    </submittedName>
</protein>
<organism evidence="1 2">
    <name type="scientific">Passalora fulva</name>
    <name type="common">Tomato leaf mold</name>
    <name type="synonym">Cladosporium fulvum</name>
    <dbReference type="NCBI Taxonomy" id="5499"/>
    <lineage>
        <taxon>Eukaryota</taxon>
        <taxon>Fungi</taxon>
        <taxon>Dikarya</taxon>
        <taxon>Ascomycota</taxon>
        <taxon>Pezizomycotina</taxon>
        <taxon>Dothideomycetes</taxon>
        <taxon>Dothideomycetidae</taxon>
        <taxon>Mycosphaerellales</taxon>
        <taxon>Mycosphaerellaceae</taxon>
        <taxon>Fulvia</taxon>
    </lineage>
</organism>
<dbReference type="EMBL" id="CP090164">
    <property type="protein sequence ID" value="UJO13941.1"/>
    <property type="molecule type" value="Genomic_DNA"/>
</dbReference>
<dbReference type="RefSeq" id="XP_047758307.1">
    <property type="nucleotide sequence ID" value="XM_047901887.1"/>
</dbReference>
<name>A0A9Q8LAJ6_PASFU</name>
<evidence type="ECO:0000313" key="2">
    <source>
        <dbReference type="Proteomes" id="UP000756132"/>
    </source>
</evidence>
<proteinExistence type="predicted"/>
<dbReference type="AlphaFoldDB" id="A0A9Q8LAJ6"/>
<accession>A0A9Q8LAJ6</accession>
<gene>
    <name evidence="1" type="ORF">CLAFUR5_02739</name>
</gene>
<sequence length="96" mass="10954">MSDNHPDHLLLGGIVLGDIIEVTAVYRFDASEADTSAWFTAAEDLITRHNVASDQFARTLLADTTYLDQRSSEDDWALRKDFLRLLEAERLPSRFR</sequence>
<evidence type="ECO:0000313" key="1">
    <source>
        <dbReference type="EMBL" id="UJO13941.1"/>
    </source>
</evidence>
<reference evidence="1" key="2">
    <citation type="journal article" date="2022" name="Microb. Genom.">
        <title>A chromosome-scale genome assembly of the tomato pathogen Cladosporium fulvum reveals a compartmentalized genome architecture and the presence of a dispensable chromosome.</title>
        <authorList>
            <person name="Zaccaron A.Z."/>
            <person name="Chen L.H."/>
            <person name="Samaras A."/>
            <person name="Stergiopoulos I."/>
        </authorList>
    </citation>
    <scope>NUCLEOTIDE SEQUENCE</scope>
    <source>
        <strain evidence="1">Race5_Kim</strain>
    </source>
</reference>
<dbReference type="Proteomes" id="UP000756132">
    <property type="component" value="Chromosome 2"/>
</dbReference>